<evidence type="ECO:0000313" key="2">
    <source>
        <dbReference type="EMBL" id="TYR98629.1"/>
    </source>
</evidence>
<evidence type="ECO:0008006" key="4">
    <source>
        <dbReference type="Google" id="ProtNLM"/>
    </source>
</evidence>
<name>A0A5D4M9M4_9BACI</name>
<evidence type="ECO:0000313" key="3">
    <source>
        <dbReference type="Proteomes" id="UP000325182"/>
    </source>
</evidence>
<feature type="transmembrane region" description="Helical" evidence="1">
    <location>
        <begin position="7"/>
        <end position="27"/>
    </location>
</feature>
<proteinExistence type="predicted"/>
<reference evidence="2 3" key="1">
    <citation type="submission" date="2019-08" db="EMBL/GenBank/DDBJ databases">
        <title>Bacillus genomes from the desert of Cuatro Cienegas, Coahuila.</title>
        <authorList>
            <person name="Olmedo-Alvarez G."/>
        </authorList>
    </citation>
    <scope>NUCLEOTIDE SEQUENCE [LARGE SCALE GENOMIC DNA]</scope>
    <source>
        <strain evidence="2 3">CH128b_4D</strain>
    </source>
</reference>
<organism evidence="2 3">
    <name type="scientific">Rossellomorea vietnamensis</name>
    <dbReference type="NCBI Taxonomy" id="218284"/>
    <lineage>
        <taxon>Bacteria</taxon>
        <taxon>Bacillati</taxon>
        <taxon>Bacillota</taxon>
        <taxon>Bacilli</taxon>
        <taxon>Bacillales</taxon>
        <taxon>Bacillaceae</taxon>
        <taxon>Rossellomorea</taxon>
    </lineage>
</organism>
<feature type="transmembrane region" description="Helical" evidence="1">
    <location>
        <begin position="69"/>
        <end position="88"/>
    </location>
</feature>
<sequence>MRVWRVGSISMGAALVFLGIMLLLTQILDWNKAYVMTGWWPFILIILGGEILFYLFFASQENPKVKYDVVSILFAVIIGAAGISFSLLHASGVMGAVQNWVSAEEKTMEIPVFNQTLPGEIKRVVVDTGPHDLTIEGGTGDEVSVFGTYRSTTYDGKGKLNSQEDYLQYEMKGDSLYISLMGLPSESGPFERYSQLDATLVVPTKAGLEVSGQDSSITMKPRRLLSNWSVTESSQVNVLISEGSDINLLAENVTDIRDDEKWKLEEKKNVEKEFQDEVIYQEDSESGTYTTGKGTYELLISDSFSLAVRLGK</sequence>
<keyword evidence="1" id="KW-0812">Transmembrane</keyword>
<evidence type="ECO:0000256" key="1">
    <source>
        <dbReference type="SAM" id="Phobius"/>
    </source>
</evidence>
<protein>
    <recommendedName>
        <fullName evidence="4">DUF5668 domain-containing protein</fullName>
    </recommendedName>
</protein>
<dbReference type="Proteomes" id="UP000325182">
    <property type="component" value="Unassembled WGS sequence"/>
</dbReference>
<feature type="transmembrane region" description="Helical" evidence="1">
    <location>
        <begin position="39"/>
        <end position="57"/>
    </location>
</feature>
<dbReference type="EMBL" id="VTEG01000010">
    <property type="protein sequence ID" value="TYR98629.1"/>
    <property type="molecule type" value="Genomic_DNA"/>
</dbReference>
<keyword evidence="1" id="KW-1133">Transmembrane helix</keyword>
<dbReference type="RefSeq" id="WP_148954387.1">
    <property type="nucleotide sequence ID" value="NZ_VTEG01000010.1"/>
</dbReference>
<keyword evidence="1" id="KW-0472">Membrane</keyword>
<comment type="caution">
    <text evidence="2">The sequence shown here is derived from an EMBL/GenBank/DDBJ whole genome shotgun (WGS) entry which is preliminary data.</text>
</comment>
<gene>
    <name evidence="2" type="ORF">FZC84_14465</name>
</gene>
<accession>A0A5D4M9M4</accession>
<dbReference type="AlphaFoldDB" id="A0A5D4M9M4"/>